<dbReference type="EMBL" id="JAAMPI010000651">
    <property type="protein sequence ID" value="KAF4629624.1"/>
    <property type="molecule type" value="Genomic_DNA"/>
</dbReference>
<gene>
    <name evidence="3" type="ORF">G7Y89_g8522</name>
</gene>
<sequence>MRARHNFSFFGHAFLSLSHPLSGAVAQLPQGCGGTLGFLDITSSNFYSPVYTCSGVIPRSGFQGYTGLVSSIITANEAACGDQCGSEWYLHWSNPEGLGATGALWFSSNQTCQCWYIGGATGDLIEATGSSESATYIDYFNAFGPPPAAENWGAFTCPEGSPSINWGTYGLCYDLTVIPAGPPLAQLGMIGGCATTCANDYNGQYVITDNEDNCNCYGDLAGLKYSFNFSSPYKVMDFYDFTPHPTSTSTIKSTSRTGTTSSKTSSKSSSTSSFHSTSSSILKPSSTSTSHLISVSTSLSKSSSLSTTSKSSSPTQSILKSTTTSKSSSSSKTTSTTESSSISKSLSTSTTKFTTTSKSSSISTSKTTSKSTSKAG</sequence>
<dbReference type="AlphaFoldDB" id="A0A8H4W3H3"/>
<feature type="signal peptide" evidence="2">
    <location>
        <begin position="1"/>
        <end position="26"/>
    </location>
</feature>
<evidence type="ECO:0000256" key="1">
    <source>
        <dbReference type="SAM" id="MobiDB-lite"/>
    </source>
</evidence>
<dbReference type="Proteomes" id="UP000566819">
    <property type="component" value="Unassembled WGS sequence"/>
</dbReference>
<evidence type="ECO:0000313" key="4">
    <source>
        <dbReference type="Proteomes" id="UP000566819"/>
    </source>
</evidence>
<dbReference type="OrthoDB" id="3562711at2759"/>
<reference evidence="3 4" key="1">
    <citation type="submission" date="2020-03" db="EMBL/GenBank/DDBJ databases">
        <title>Draft Genome Sequence of Cudoniella acicularis.</title>
        <authorList>
            <person name="Buettner E."/>
            <person name="Kellner H."/>
        </authorList>
    </citation>
    <scope>NUCLEOTIDE SEQUENCE [LARGE SCALE GENOMIC DNA]</scope>
    <source>
        <strain evidence="3 4">DSM 108380</strain>
    </source>
</reference>
<evidence type="ECO:0000313" key="3">
    <source>
        <dbReference type="EMBL" id="KAF4629624.1"/>
    </source>
</evidence>
<feature type="region of interest" description="Disordered" evidence="1">
    <location>
        <begin position="302"/>
        <end position="376"/>
    </location>
</feature>
<evidence type="ECO:0008006" key="5">
    <source>
        <dbReference type="Google" id="ProtNLM"/>
    </source>
</evidence>
<keyword evidence="2" id="KW-0732">Signal</keyword>
<accession>A0A8H4W3H3</accession>
<feature type="region of interest" description="Disordered" evidence="1">
    <location>
        <begin position="247"/>
        <end position="286"/>
    </location>
</feature>
<evidence type="ECO:0000256" key="2">
    <source>
        <dbReference type="SAM" id="SignalP"/>
    </source>
</evidence>
<comment type="caution">
    <text evidence="3">The sequence shown here is derived from an EMBL/GenBank/DDBJ whole genome shotgun (WGS) entry which is preliminary data.</text>
</comment>
<proteinExistence type="predicted"/>
<keyword evidence="4" id="KW-1185">Reference proteome</keyword>
<name>A0A8H4W3H3_9HELO</name>
<organism evidence="3 4">
    <name type="scientific">Cudoniella acicularis</name>
    <dbReference type="NCBI Taxonomy" id="354080"/>
    <lineage>
        <taxon>Eukaryota</taxon>
        <taxon>Fungi</taxon>
        <taxon>Dikarya</taxon>
        <taxon>Ascomycota</taxon>
        <taxon>Pezizomycotina</taxon>
        <taxon>Leotiomycetes</taxon>
        <taxon>Helotiales</taxon>
        <taxon>Tricladiaceae</taxon>
        <taxon>Cudoniella</taxon>
    </lineage>
</organism>
<feature type="chain" id="PRO_5034534531" description="WSC domain-containing protein" evidence="2">
    <location>
        <begin position="27"/>
        <end position="376"/>
    </location>
</feature>
<protein>
    <recommendedName>
        <fullName evidence="5">WSC domain-containing protein</fullName>
    </recommendedName>
</protein>